<organism evidence="1 2">
    <name type="scientific">Amycolatopsis mongoliensis</name>
    <dbReference type="NCBI Taxonomy" id="715475"/>
    <lineage>
        <taxon>Bacteria</taxon>
        <taxon>Bacillati</taxon>
        <taxon>Actinomycetota</taxon>
        <taxon>Actinomycetes</taxon>
        <taxon>Pseudonocardiales</taxon>
        <taxon>Pseudonocardiaceae</taxon>
        <taxon>Amycolatopsis</taxon>
    </lineage>
</organism>
<dbReference type="Proteomes" id="UP001239397">
    <property type="component" value="Chromosome"/>
</dbReference>
<keyword evidence="2" id="KW-1185">Reference proteome</keyword>
<name>A0A9Y2JKN6_9PSEU</name>
<dbReference type="AlphaFoldDB" id="A0A9Y2JKN6"/>
<proteinExistence type="predicted"/>
<protein>
    <submittedName>
        <fullName evidence="1">Uncharacterized protein</fullName>
    </submittedName>
</protein>
<evidence type="ECO:0000313" key="1">
    <source>
        <dbReference type="EMBL" id="WIX98608.1"/>
    </source>
</evidence>
<dbReference type="KEGG" id="amog:QRX60_31660"/>
<gene>
    <name evidence="1" type="ORF">QRX60_31660</name>
</gene>
<accession>A0A9Y2JKN6</accession>
<dbReference type="RefSeq" id="WP_285995092.1">
    <property type="nucleotide sequence ID" value="NZ_CP127295.1"/>
</dbReference>
<dbReference type="EMBL" id="CP127295">
    <property type="protein sequence ID" value="WIX98608.1"/>
    <property type="molecule type" value="Genomic_DNA"/>
</dbReference>
<evidence type="ECO:0000313" key="2">
    <source>
        <dbReference type="Proteomes" id="UP001239397"/>
    </source>
</evidence>
<reference evidence="1 2" key="1">
    <citation type="submission" date="2023-06" db="EMBL/GenBank/DDBJ databases">
        <authorList>
            <person name="Oyuntsetseg B."/>
            <person name="Kim S.B."/>
        </authorList>
    </citation>
    <scope>NUCLEOTIDE SEQUENCE [LARGE SCALE GENOMIC DNA]</scope>
    <source>
        <strain evidence="1 2">4-36</strain>
    </source>
</reference>
<sequence>MGALSLGVVALALVAVPWWWLLAVPHFVLAVAGCVALRAITLRLHRVDSLSR</sequence>